<gene>
    <name evidence="2" type="ORF">ABE960_13125</name>
</gene>
<protein>
    <submittedName>
        <fullName evidence="2">Uncharacterized protein</fullName>
    </submittedName>
</protein>
<name>A0ABV1NHC8_9GAMM</name>
<keyword evidence="1" id="KW-0472">Membrane</keyword>
<evidence type="ECO:0000313" key="3">
    <source>
        <dbReference type="Proteomes" id="UP001442468"/>
    </source>
</evidence>
<reference evidence="2 3" key="1">
    <citation type="submission" date="2024-05" db="EMBL/GenBank/DDBJ databases">
        <title>Halomonas sp. SSM6 16S ribosomal RNA gene Genome sequencing and assembly.</title>
        <authorList>
            <person name="Yook S."/>
        </authorList>
    </citation>
    <scope>NUCLEOTIDE SEQUENCE [LARGE SCALE GENOMIC DNA]</scope>
    <source>
        <strain evidence="2 3">SSM6</strain>
    </source>
</reference>
<evidence type="ECO:0000313" key="2">
    <source>
        <dbReference type="EMBL" id="MEQ6918461.1"/>
    </source>
</evidence>
<comment type="caution">
    <text evidence="2">The sequence shown here is derived from an EMBL/GenBank/DDBJ whole genome shotgun (WGS) entry which is preliminary data.</text>
</comment>
<accession>A0ABV1NHC8</accession>
<sequence>MSTSFMLLIGAALTVLAALHWLVFRLVKRAITRSSPADRSVDDSGRD</sequence>
<keyword evidence="1" id="KW-0812">Transmembrane</keyword>
<dbReference type="EMBL" id="JBEGCJ010000005">
    <property type="protein sequence ID" value="MEQ6918461.1"/>
    <property type="molecule type" value="Genomic_DNA"/>
</dbReference>
<proteinExistence type="predicted"/>
<dbReference type="RefSeq" id="WP_349762725.1">
    <property type="nucleotide sequence ID" value="NZ_JBEGCJ010000005.1"/>
</dbReference>
<feature type="transmembrane region" description="Helical" evidence="1">
    <location>
        <begin position="6"/>
        <end position="24"/>
    </location>
</feature>
<dbReference type="Proteomes" id="UP001442468">
    <property type="component" value="Unassembled WGS sequence"/>
</dbReference>
<organism evidence="2 3">
    <name type="scientific">Halomonas aquatica</name>
    <dbReference type="NCBI Taxonomy" id="3151123"/>
    <lineage>
        <taxon>Bacteria</taxon>
        <taxon>Pseudomonadati</taxon>
        <taxon>Pseudomonadota</taxon>
        <taxon>Gammaproteobacteria</taxon>
        <taxon>Oceanospirillales</taxon>
        <taxon>Halomonadaceae</taxon>
        <taxon>Halomonas</taxon>
    </lineage>
</organism>
<keyword evidence="1" id="KW-1133">Transmembrane helix</keyword>
<evidence type="ECO:0000256" key="1">
    <source>
        <dbReference type="SAM" id="Phobius"/>
    </source>
</evidence>
<keyword evidence="3" id="KW-1185">Reference proteome</keyword>